<feature type="domain" description="PSP proline-rich" evidence="2">
    <location>
        <begin position="289"/>
        <end position="340"/>
    </location>
</feature>
<feature type="region of interest" description="Disordered" evidence="1">
    <location>
        <begin position="371"/>
        <end position="424"/>
    </location>
</feature>
<feature type="compositionally biased region" description="Low complexity" evidence="1">
    <location>
        <begin position="41"/>
        <end position="59"/>
    </location>
</feature>
<dbReference type="GeneID" id="90035217"/>
<evidence type="ECO:0000313" key="3">
    <source>
        <dbReference type="EMBL" id="KAK7206006.1"/>
    </source>
</evidence>
<name>A0ABR1F850_9ASCO</name>
<dbReference type="InterPro" id="IPR006568">
    <property type="entry name" value="PSP_pro-rich"/>
</dbReference>
<dbReference type="Proteomes" id="UP001498771">
    <property type="component" value="Unassembled WGS sequence"/>
</dbReference>
<feature type="compositionally biased region" description="Basic and acidic residues" evidence="1">
    <location>
        <begin position="62"/>
        <end position="74"/>
    </location>
</feature>
<dbReference type="PANTHER" id="PTHR12785">
    <property type="entry name" value="SPLICING FACTOR 3B"/>
    <property type="match status" value="1"/>
</dbReference>
<feature type="compositionally biased region" description="Basic residues" evidence="1">
    <location>
        <begin position="18"/>
        <end position="39"/>
    </location>
</feature>
<dbReference type="RefSeq" id="XP_064769039.1">
    <property type="nucleotide sequence ID" value="XM_064909705.1"/>
</dbReference>
<feature type="compositionally biased region" description="Acidic residues" evidence="1">
    <location>
        <begin position="394"/>
        <end position="424"/>
    </location>
</feature>
<dbReference type="Pfam" id="PF04037">
    <property type="entry name" value="DUF382"/>
    <property type="match status" value="1"/>
</dbReference>
<accession>A0ABR1F850</accession>
<evidence type="ECO:0000256" key="1">
    <source>
        <dbReference type="SAM" id="MobiDB-lite"/>
    </source>
</evidence>
<organism evidence="3 4">
    <name type="scientific">Myxozyma melibiosi</name>
    <dbReference type="NCBI Taxonomy" id="54550"/>
    <lineage>
        <taxon>Eukaryota</taxon>
        <taxon>Fungi</taxon>
        <taxon>Dikarya</taxon>
        <taxon>Ascomycota</taxon>
        <taxon>Saccharomycotina</taxon>
        <taxon>Lipomycetes</taxon>
        <taxon>Lipomycetales</taxon>
        <taxon>Lipomycetaceae</taxon>
        <taxon>Myxozyma</taxon>
    </lineage>
</organism>
<reference evidence="3 4" key="1">
    <citation type="submission" date="2024-03" db="EMBL/GenBank/DDBJ databases">
        <title>Genome-scale model development and genomic sequencing of the oleaginous clade Lipomyces.</title>
        <authorList>
            <consortium name="Lawrence Berkeley National Laboratory"/>
            <person name="Czajka J.J."/>
            <person name="Han Y."/>
            <person name="Kim J."/>
            <person name="Mondo S.J."/>
            <person name="Hofstad B.A."/>
            <person name="Robles A."/>
            <person name="Haridas S."/>
            <person name="Riley R."/>
            <person name="LaButti K."/>
            <person name="Pangilinan J."/>
            <person name="Andreopoulos W."/>
            <person name="Lipzen A."/>
            <person name="Yan J."/>
            <person name="Wang M."/>
            <person name="Ng V."/>
            <person name="Grigoriev I.V."/>
            <person name="Spatafora J.W."/>
            <person name="Magnuson J.K."/>
            <person name="Baker S.E."/>
            <person name="Pomraning K.R."/>
        </authorList>
    </citation>
    <scope>NUCLEOTIDE SEQUENCE [LARGE SCALE GENOMIC DNA]</scope>
    <source>
        <strain evidence="3 4">Phaff 52-87</strain>
    </source>
</reference>
<evidence type="ECO:0000313" key="4">
    <source>
        <dbReference type="Proteomes" id="UP001498771"/>
    </source>
</evidence>
<proteinExistence type="predicted"/>
<evidence type="ECO:0000259" key="2">
    <source>
        <dbReference type="SMART" id="SM00581"/>
    </source>
</evidence>
<feature type="region of interest" description="Disordered" evidence="1">
    <location>
        <begin position="1"/>
        <end position="79"/>
    </location>
</feature>
<dbReference type="PANTHER" id="PTHR12785:SF6">
    <property type="entry name" value="SPLICING FACTOR 3B SUBUNIT 2"/>
    <property type="match status" value="1"/>
</dbReference>
<dbReference type="SMART" id="SM00581">
    <property type="entry name" value="PSP"/>
    <property type="match status" value="1"/>
</dbReference>
<gene>
    <name evidence="3" type="ORF">BZA70DRAFT_150555</name>
</gene>
<dbReference type="Pfam" id="PF04046">
    <property type="entry name" value="PSP"/>
    <property type="match status" value="1"/>
</dbReference>
<dbReference type="InterPro" id="IPR007180">
    <property type="entry name" value="DUF382"/>
</dbReference>
<dbReference type="InterPro" id="IPR052584">
    <property type="entry name" value="U2_snRNP_Complex_Component"/>
</dbReference>
<sequence>MTDVATAPPPSTNGVHENKKRKLSKNQQKRLRAKGKKQQGSREVSASATESASEAESISQYDEVKEETGSRDLDMQDIAPVEIELDDPAFSAYKDIFQKFKTEDDDVQVADSKGDIYYSDDDEQDEEQEAAAMEQVMSKKKLRKLHKISIAQLKALSPRPDIVEWFDSDAVDPLLLVRIKAAKNVVPVPAHWSVKREYLSSKRGVEKPPFELPDFIKHTGIMDMRDNTKEDDSNLRQRMRERVQPKMGRLDIDYQKLHDAFFKFQTKPKLTTYGEVYYEGKEFEANPIDRRPGVLSDELKQALSIPPGAPPPWLLNMQRVGPPPSYPGLKIPGLNAPIPAGAQWGFHPGGYGKPPVDEATNRPLYGDVFGVVEQQGNDENEQENIDRSVWGELQPDEEGEEEEEEEEPEEEERTVGIDELEQYE</sequence>
<dbReference type="EMBL" id="JBBJBU010000004">
    <property type="protein sequence ID" value="KAK7206006.1"/>
    <property type="molecule type" value="Genomic_DNA"/>
</dbReference>
<keyword evidence="4" id="KW-1185">Reference proteome</keyword>
<protein>
    <recommendedName>
        <fullName evidence="2">PSP proline-rich domain-containing protein</fullName>
    </recommendedName>
</protein>
<comment type="caution">
    <text evidence="3">The sequence shown here is derived from an EMBL/GenBank/DDBJ whole genome shotgun (WGS) entry which is preliminary data.</text>
</comment>